<evidence type="ECO:0000256" key="1">
    <source>
        <dbReference type="SAM" id="MobiDB-lite"/>
    </source>
</evidence>
<evidence type="ECO:0000313" key="3">
    <source>
        <dbReference type="Proteomes" id="UP001500279"/>
    </source>
</evidence>
<sequence>MLGLLSAAALEMRPRPPRSRAPQHAQDAPHDSPYRGYVEALDLMRGLVGWAAHQSGSELPTITLWCDDRPLAETTLQGTRSDIWLGSKRDMPTSFAFDTDELLRIATLTDISPLASLHVRCNDREEDLPTALEWTFGDLQQLRSSTERSDFIEGEPGPLAPELRRLARKSYASLAQPLRQDPQRQSGVIEFAARLSDTHLLIGGWMRARQPTLCAMLVLSDGHKRPAALAVVAAPRPDLPEEAWAFAGVLHVADGLDLAQLQHPAQIAFAGQAQEWLCAVQPLRKPRLAEALGEAEALIARAGPAQAERGCELLALMRACLPWTPVAQRFDTLGIKIGIDHCLVIPNFGIVLSGWLLHPMSHPRMVRARLGQALYELEPGTLAFTPRKDLAASFPTMADRTATAGFSCVLRSDSKPDNLDTWMLRFDFEDHSTCLHELTLETIRCTDYQLDLASINAILPGIECMPWLDELVHSAASLLRQSRDKQMTWVKRQPMAKAIVCVLPQAQQHQLLVLDALASCLRRIAAPDLGLVILLPATMAPGTWAGWLSELRASSHPRMPLAIARLAAGAESWSLLPDLLATCTVRRFAFLGPAVLLTPAGTEAVQSHLQQASSEIDYLDIEFFKGSQAETGHESQAFAWHTAAFEAHRVQAPTLLPGYWRTNALPRPPVRSRAAAAPHCLRLSRPTSMPLHDRVNQQLILRWQQQDEGHRAAP</sequence>
<dbReference type="Proteomes" id="UP001500279">
    <property type="component" value="Unassembled WGS sequence"/>
</dbReference>
<evidence type="ECO:0008006" key="4">
    <source>
        <dbReference type="Google" id="ProtNLM"/>
    </source>
</evidence>
<organism evidence="2 3">
    <name type="scientific">Ideonella azotifigens</name>
    <dbReference type="NCBI Taxonomy" id="513160"/>
    <lineage>
        <taxon>Bacteria</taxon>
        <taxon>Pseudomonadati</taxon>
        <taxon>Pseudomonadota</taxon>
        <taxon>Betaproteobacteria</taxon>
        <taxon>Burkholderiales</taxon>
        <taxon>Sphaerotilaceae</taxon>
        <taxon>Ideonella</taxon>
    </lineage>
</organism>
<reference evidence="3" key="1">
    <citation type="journal article" date="2019" name="Int. J. Syst. Evol. Microbiol.">
        <title>The Global Catalogue of Microorganisms (GCM) 10K type strain sequencing project: providing services to taxonomists for standard genome sequencing and annotation.</title>
        <authorList>
            <consortium name="The Broad Institute Genomics Platform"/>
            <consortium name="The Broad Institute Genome Sequencing Center for Infectious Disease"/>
            <person name="Wu L."/>
            <person name="Ma J."/>
        </authorList>
    </citation>
    <scope>NUCLEOTIDE SEQUENCE [LARGE SCALE GENOMIC DNA]</scope>
    <source>
        <strain evidence="3">JCM 15503</strain>
    </source>
</reference>
<proteinExistence type="predicted"/>
<keyword evidence="3" id="KW-1185">Reference proteome</keyword>
<protein>
    <recommendedName>
        <fullName evidence="4">Cellulose biosynthesis protein BcsE</fullName>
    </recommendedName>
</protein>
<comment type="caution">
    <text evidence="2">The sequence shown here is derived from an EMBL/GenBank/DDBJ whole genome shotgun (WGS) entry which is preliminary data.</text>
</comment>
<dbReference type="EMBL" id="BAAAEW010000033">
    <property type="protein sequence ID" value="GAA0762398.1"/>
    <property type="molecule type" value="Genomic_DNA"/>
</dbReference>
<gene>
    <name evidence="2" type="ORF">GCM10009107_46830</name>
</gene>
<feature type="region of interest" description="Disordered" evidence="1">
    <location>
        <begin position="13"/>
        <end position="32"/>
    </location>
</feature>
<evidence type="ECO:0000313" key="2">
    <source>
        <dbReference type="EMBL" id="GAA0762398.1"/>
    </source>
</evidence>
<name>A0ABP3VQD0_9BURK</name>
<accession>A0ABP3VQD0</accession>